<evidence type="ECO:0000259" key="14">
    <source>
        <dbReference type="PROSITE" id="PS50014"/>
    </source>
</evidence>
<dbReference type="CDD" id="cd17996">
    <property type="entry name" value="DEXHc_SMARCA2_SMARCA4"/>
    <property type="match status" value="1"/>
</dbReference>
<keyword evidence="8 12" id="KW-0103">Bromodomain</keyword>
<dbReference type="GO" id="GO:0048731">
    <property type="term" value="P:system development"/>
    <property type="evidence" value="ECO:0007669"/>
    <property type="project" value="UniProtKB-ARBA"/>
</dbReference>
<feature type="compositionally biased region" description="Acidic residues" evidence="13">
    <location>
        <begin position="1588"/>
        <end position="1597"/>
    </location>
</feature>
<evidence type="ECO:0000256" key="11">
    <source>
        <dbReference type="ARBA" id="ARBA00023242"/>
    </source>
</evidence>
<feature type="domain" description="HSA" evidence="17">
    <location>
        <begin position="451"/>
        <end position="523"/>
    </location>
</feature>
<evidence type="ECO:0000256" key="2">
    <source>
        <dbReference type="ARBA" id="ARBA00022741"/>
    </source>
</evidence>
<dbReference type="InterPro" id="IPR000330">
    <property type="entry name" value="SNF2_N"/>
</dbReference>
<feature type="compositionally biased region" description="Low complexity" evidence="13">
    <location>
        <begin position="599"/>
        <end position="609"/>
    </location>
</feature>
<feature type="region of interest" description="Disordered" evidence="13">
    <location>
        <begin position="1"/>
        <end position="120"/>
    </location>
</feature>
<feature type="compositionally biased region" description="Basic residues" evidence="13">
    <location>
        <begin position="568"/>
        <end position="581"/>
    </location>
</feature>
<sequence>MSTPPVPYGTPPPPQGVGSGPAMPPINQLMMNYGTPSQSQYSHPMPPNMGPPTAPNNAPPPLPPSAQQQQQQQQQPPLLPPAPPQSPQSMQTMQSMPPLNGDYMSAGAQQFPQNESKLNGPQVNQLRYQIMAYRLLARNQPIPDHITQAIQGKRLTPSPVPPNQQMAPQMAPPSPQPMGPPPPPPPHQQVPPQQWRPQTDPSQPMIRPSMGPPNAPSVGAPAPQPLQTMGAHMSSQMPSQTPPPLMTQSNQMASTQPPPNMGPNNVSQMAIQSSGPNKSPMPPMPPPSTQAIGGAVAPTSMNGTPMPAMGPIEASGGASMSQQQMNAYQGMMAQLQQQKQNRVTPVAKPQGIDPIEILKERENRISQRIAHRITELSSLPANLPEDLRTKAMIELRALRLLNFQKQLRQDVVACMRRDTTLETGLNPKLYKRTKRIGLREARITEKLEKQQKIEQERKRRQKHQEYLNAVLQHAKDFKDYHRNTLLKVSKVNKAVAVYHANTEREQKKEQERVEKERMRRLMAEDEEGYRKLIDQKKDKRLAFLLSQTDEYIKNLTDMVRQHKDEQKRKKRQKRKVKRKKKTPEEANKTDANSTADPNSSSLSEGLLDESSQHSDIHVNVMDAEGNVISGKDAPVASQLKAWLDVHPGYVEAPRDDDDDYEEYEEEEDYEASDDEERAELISNAIAQQLRSPDIKPGMTASAEDDEYSKDIADNVNYYNIAHGIREQITDQPGLMTNGNLKAYQIKGLEWLVSLYNNNLNGILADEMGLGKTIQTIALITHLIEHKRNNGPYLIIVPLSTMSNWMLEFDRWAPSVIKVPYKGSPNVRRIISTNLKSSKFNVLLTTYEYVIKDKAILAKLRWKYMIIDEGHRMKNHHCKLTQILNTHYSAPHRLLLTGTPLQNKLPELWALLNFLLPSIFKCCNTFEQWFNAPFATTGEKVELNEEETILIIRRLHKVLRPFLLRRLKKEVESQLPDKVEYCVKCDMSALQRLLYRHMQSKGVLLTDGSEKDKKGKGGTRTLMNSIMQLRKICNHPFMFQQIEEAFADHLGQADKIVSGPDLYRASGKFELLDRILPKLKQTSHRVLLFCQMTTAMTILEDYFNYRGFTYLRLDGTTKAEDRGQLLELFNEKGSNYFIFLLSTRAGGLGLNLQAADTVVIFDSDWNPHQDLQAQDRAHRIGQKNEVRVLRLVTVNSVEERILAAAKYKLNLDEKVIQAGMFDQKSTGNERKQFLQAILQNDDQDEEEDENEVPDDETINQMIARSEEEFELFQKMDIDRRRDEARSIKRRPRLMEEDELPGWLIKDDAEVERLTNEEEEDKLFGRGSRQRKEVDYSDSLTEKQWLKAIEDGNLDELETSTRPTKRQRGGKGKGKKRKGLDYDDDDEKPTPATKKKRGRPTLEKHPPNPPKLLAKMKKLLSFVINYVDSDDRVLSEAFLELPSRKELPDYYDVIRKPVDIKKIKSRISSHRYRCLDDLQEDFMQLCRNAQTYNVEGSLIYEDSIMLQSVFTKARENFEKNDESFAEEDNNNDDEEEGEEEAEDEEDDEDSNMKMKIKMKAKSSSSRSSEPSTSSRNKPRMARQTKRYVSDEEDSDDTDE</sequence>
<dbReference type="OrthoDB" id="6017at2759"/>
<dbReference type="PROSITE" id="PS51194">
    <property type="entry name" value="HELICASE_CTER"/>
    <property type="match status" value="1"/>
</dbReference>
<dbReference type="InterPro" id="IPR018359">
    <property type="entry name" value="Bromodomain_CS"/>
</dbReference>
<evidence type="ECO:0000259" key="16">
    <source>
        <dbReference type="PROSITE" id="PS51194"/>
    </source>
</evidence>
<dbReference type="PROSITE" id="PS51204">
    <property type="entry name" value="HSA"/>
    <property type="match status" value="1"/>
</dbReference>
<dbReference type="Gene3D" id="3.40.50.300">
    <property type="entry name" value="P-loop containing nucleotide triphosphate hydrolases"/>
    <property type="match status" value="1"/>
</dbReference>
<dbReference type="InterPro" id="IPR027417">
    <property type="entry name" value="P-loop_NTPase"/>
</dbReference>
<dbReference type="InterPro" id="IPR037259">
    <property type="entry name" value="BRK_sf"/>
</dbReference>
<dbReference type="InterPro" id="IPR001487">
    <property type="entry name" value="Bromodomain"/>
</dbReference>
<dbReference type="PROSITE" id="PS51666">
    <property type="entry name" value="QLQ"/>
    <property type="match status" value="1"/>
</dbReference>
<dbReference type="InterPro" id="IPR014001">
    <property type="entry name" value="Helicase_ATP-bd"/>
</dbReference>
<evidence type="ECO:0000256" key="1">
    <source>
        <dbReference type="ARBA" id="ARBA00004123"/>
    </source>
</evidence>
<feature type="compositionally biased region" description="Basic residues" evidence="13">
    <location>
        <begin position="1361"/>
        <end position="1376"/>
    </location>
</feature>
<dbReference type="InterPro" id="IPR036427">
    <property type="entry name" value="Bromodomain-like_sf"/>
</dbReference>
<dbReference type="InterPro" id="IPR014978">
    <property type="entry name" value="Gln-Leu-Gln_QLQ"/>
</dbReference>
<feature type="compositionally biased region" description="Low complexity" evidence="13">
    <location>
        <begin position="1559"/>
        <end position="1572"/>
    </location>
</feature>
<dbReference type="Gene3D" id="3.40.50.10810">
    <property type="entry name" value="Tandem AAA-ATPase domain"/>
    <property type="match status" value="1"/>
</dbReference>
<keyword evidence="4" id="KW-0347">Helicase</keyword>
<evidence type="ECO:0000313" key="20">
    <source>
        <dbReference type="Proteomes" id="UP000728032"/>
    </source>
</evidence>
<keyword evidence="7" id="KW-0805">Transcription regulation</keyword>
<dbReference type="Pfam" id="PF00176">
    <property type="entry name" value="SNF2-rel_dom"/>
    <property type="match status" value="1"/>
</dbReference>
<feature type="domain" description="Helicase ATP-binding" evidence="15">
    <location>
        <begin position="752"/>
        <end position="917"/>
    </location>
</feature>
<evidence type="ECO:0000256" key="3">
    <source>
        <dbReference type="ARBA" id="ARBA00022801"/>
    </source>
</evidence>
<dbReference type="EMBL" id="OC914987">
    <property type="protein sequence ID" value="CAD7637979.1"/>
    <property type="molecule type" value="Genomic_DNA"/>
</dbReference>
<dbReference type="FunFam" id="3.40.50.300:FF:003020">
    <property type="entry name" value="SNF2-related domain-containing protein"/>
    <property type="match status" value="1"/>
</dbReference>
<evidence type="ECO:0000256" key="4">
    <source>
        <dbReference type="ARBA" id="ARBA00022806"/>
    </source>
</evidence>
<dbReference type="PROSITE" id="PS51192">
    <property type="entry name" value="HELICASE_ATP_BIND_1"/>
    <property type="match status" value="1"/>
</dbReference>
<keyword evidence="3" id="KW-0378">Hydrolase</keyword>
<dbReference type="GO" id="GO:0048513">
    <property type="term" value="P:animal organ development"/>
    <property type="evidence" value="ECO:0007669"/>
    <property type="project" value="UniProtKB-ARBA"/>
</dbReference>
<feature type="region of interest" description="Disordered" evidence="13">
    <location>
        <begin position="1354"/>
        <end position="1408"/>
    </location>
</feature>
<dbReference type="GO" id="GO:0042393">
    <property type="term" value="F:histone binding"/>
    <property type="evidence" value="ECO:0007669"/>
    <property type="project" value="InterPro"/>
</dbReference>
<evidence type="ECO:0000259" key="17">
    <source>
        <dbReference type="PROSITE" id="PS51204"/>
    </source>
</evidence>
<feature type="compositionally biased region" description="Low complexity" evidence="13">
    <location>
        <begin position="65"/>
        <end position="76"/>
    </location>
</feature>
<feature type="compositionally biased region" description="Acidic residues" evidence="13">
    <location>
        <begin position="1521"/>
        <end position="1547"/>
    </location>
</feature>
<feature type="compositionally biased region" description="Low complexity" evidence="13">
    <location>
        <begin position="87"/>
        <end position="99"/>
    </location>
</feature>
<dbReference type="FunFam" id="1.20.920.10:FF:000004">
    <property type="entry name" value="probable global transcription activator SNF2L2 isoform X1"/>
    <property type="match status" value="1"/>
</dbReference>
<feature type="compositionally biased region" description="Pro residues" evidence="13">
    <location>
        <begin position="1"/>
        <end position="15"/>
    </location>
</feature>
<dbReference type="Gene3D" id="3.40.5.120">
    <property type="match status" value="1"/>
</dbReference>
<accession>A0A7R9LC24</accession>
<feature type="compositionally biased region" description="Pro residues" evidence="13">
    <location>
        <begin position="170"/>
        <end position="189"/>
    </location>
</feature>
<dbReference type="SMART" id="SM00573">
    <property type="entry name" value="HSA"/>
    <property type="match status" value="1"/>
</dbReference>
<feature type="domain" description="Helicase C-terminal" evidence="16">
    <location>
        <begin position="1070"/>
        <end position="1232"/>
    </location>
</feature>
<dbReference type="SUPFAM" id="SSF160481">
    <property type="entry name" value="BRK domain-like"/>
    <property type="match status" value="1"/>
</dbReference>
<keyword evidence="10" id="KW-0804">Transcription</keyword>
<dbReference type="EMBL" id="CAJPVJ010000162">
    <property type="protein sequence ID" value="CAG2161533.1"/>
    <property type="molecule type" value="Genomic_DNA"/>
</dbReference>
<dbReference type="FunFam" id="1.20.5.170:FF:000008">
    <property type="entry name" value="probable global transcription activator SNF2L2 isoform X1"/>
    <property type="match status" value="1"/>
</dbReference>
<evidence type="ECO:0000256" key="8">
    <source>
        <dbReference type="ARBA" id="ARBA00023117"/>
    </source>
</evidence>
<name>A0A7R9LC24_9ACAR</name>
<feature type="compositionally biased region" description="Acidic residues" evidence="13">
    <location>
        <begin position="654"/>
        <end position="676"/>
    </location>
</feature>
<dbReference type="GO" id="GO:0004386">
    <property type="term" value="F:helicase activity"/>
    <property type="evidence" value="ECO:0007669"/>
    <property type="project" value="UniProtKB-KW"/>
</dbReference>
<feature type="region of interest" description="Disordered" evidence="13">
    <location>
        <begin position="1518"/>
        <end position="1597"/>
    </location>
</feature>
<feature type="compositionally biased region" description="Polar residues" evidence="13">
    <location>
        <begin position="107"/>
        <end position="120"/>
    </location>
</feature>
<feature type="compositionally biased region" description="Pro residues" evidence="13">
    <location>
        <begin position="77"/>
        <end position="86"/>
    </location>
</feature>
<dbReference type="Pfam" id="PF08880">
    <property type="entry name" value="QLQ"/>
    <property type="match status" value="1"/>
</dbReference>
<dbReference type="GO" id="GO:0016787">
    <property type="term" value="F:hydrolase activity"/>
    <property type="evidence" value="ECO:0007669"/>
    <property type="project" value="UniProtKB-KW"/>
</dbReference>
<dbReference type="PROSITE" id="PS00633">
    <property type="entry name" value="BROMODOMAIN_1"/>
    <property type="match status" value="1"/>
</dbReference>
<dbReference type="SMART" id="SM00297">
    <property type="entry name" value="BROMO"/>
    <property type="match status" value="1"/>
</dbReference>
<dbReference type="Gene3D" id="1.20.5.170">
    <property type="match status" value="1"/>
</dbReference>
<dbReference type="InterPro" id="IPR038718">
    <property type="entry name" value="SNF2-like_sf"/>
</dbReference>
<dbReference type="GO" id="GO:0006325">
    <property type="term" value="P:chromatin organization"/>
    <property type="evidence" value="ECO:0007669"/>
    <property type="project" value="UniProtKB-KW"/>
</dbReference>
<evidence type="ECO:0000256" key="12">
    <source>
        <dbReference type="PROSITE-ProRule" id="PRU00035"/>
    </source>
</evidence>
<dbReference type="InterPro" id="IPR006576">
    <property type="entry name" value="BRK_domain"/>
</dbReference>
<feature type="region of interest" description="Disordered" evidence="13">
    <location>
        <begin position="148"/>
        <end position="291"/>
    </location>
</feature>
<protein>
    <submittedName>
        <fullName evidence="19">Uncharacterized protein</fullName>
    </submittedName>
</protein>
<dbReference type="Pfam" id="PF07533">
    <property type="entry name" value="BRK"/>
    <property type="match status" value="1"/>
</dbReference>
<dbReference type="Pfam" id="PF00271">
    <property type="entry name" value="Helicase_C"/>
    <property type="match status" value="1"/>
</dbReference>
<evidence type="ECO:0000313" key="19">
    <source>
        <dbReference type="EMBL" id="CAD7637979.1"/>
    </source>
</evidence>
<dbReference type="GO" id="GO:0005634">
    <property type="term" value="C:nucleus"/>
    <property type="evidence" value="ECO:0007669"/>
    <property type="project" value="UniProtKB-SubCell"/>
</dbReference>
<dbReference type="SUPFAM" id="SSF52540">
    <property type="entry name" value="P-loop containing nucleoside triphosphate hydrolases"/>
    <property type="match status" value="2"/>
</dbReference>
<evidence type="ECO:0000256" key="7">
    <source>
        <dbReference type="ARBA" id="ARBA00023015"/>
    </source>
</evidence>
<feature type="compositionally biased region" description="Polar residues" evidence="13">
    <location>
        <begin position="589"/>
        <end position="598"/>
    </location>
</feature>
<keyword evidence="6" id="KW-0156">Chromatin regulator</keyword>
<dbReference type="Pfam" id="PF14619">
    <property type="entry name" value="SnAC"/>
    <property type="match status" value="1"/>
</dbReference>
<dbReference type="InterPro" id="IPR029295">
    <property type="entry name" value="SnAC"/>
</dbReference>
<dbReference type="Pfam" id="PF00439">
    <property type="entry name" value="Bromodomain"/>
    <property type="match status" value="1"/>
</dbReference>
<dbReference type="SMART" id="SM00490">
    <property type="entry name" value="HELICc"/>
    <property type="match status" value="1"/>
</dbReference>
<reference evidence="19" key="1">
    <citation type="submission" date="2020-11" db="EMBL/GenBank/DDBJ databases">
        <authorList>
            <person name="Tran Van P."/>
        </authorList>
    </citation>
    <scope>NUCLEOTIDE SEQUENCE</scope>
</reference>
<dbReference type="InterPro" id="IPR049730">
    <property type="entry name" value="SNF2/RAD54-like_C"/>
</dbReference>
<feature type="compositionally biased region" description="Polar residues" evidence="13">
    <location>
        <begin position="262"/>
        <end position="277"/>
    </location>
</feature>
<feature type="region of interest" description="Disordered" evidence="13">
    <location>
        <begin position="559"/>
        <end position="611"/>
    </location>
</feature>
<evidence type="ECO:0000256" key="13">
    <source>
        <dbReference type="SAM" id="MobiDB-lite"/>
    </source>
</evidence>
<dbReference type="InterPro" id="IPR014012">
    <property type="entry name" value="HSA_dom"/>
</dbReference>
<dbReference type="SMART" id="SM01314">
    <property type="entry name" value="SnAC"/>
    <property type="match status" value="1"/>
</dbReference>
<feature type="region of interest" description="Disordered" evidence="13">
    <location>
        <begin position="648"/>
        <end position="676"/>
    </location>
</feature>
<comment type="subcellular location">
    <subcellularLocation>
        <location evidence="1">Nucleus</location>
    </subcellularLocation>
</comment>
<dbReference type="SMART" id="SM00951">
    <property type="entry name" value="QLQ"/>
    <property type="match status" value="1"/>
</dbReference>
<keyword evidence="5" id="KW-0067">ATP-binding</keyword>
<keyword evidence="9" id="KW-0010">Activator</keyword>
<feature type="compositionally biased region" description="Basic residues" evidence="13">
    <location>
        <begin position="1574"/>
        <end position="1583"/>
    </location>
</feature>
<dbReference type="Proteomes" id="UP000728032">
    <property type="component" value="Unassembled WGS sequence"/>
</dbReference>
<evidence type="ECO:0000259" key="18">
    <source>
        <dbReference type="PROSITE" id="PS51666"/>
    </source>
</evidence>
<dbReference type="Pfam" id="PF07529">
    <property type="entry name" value="HSA"/>
    <property type="match status" value="1"/>
</dbReference>
<dbReference type="SMART" id="SM00487">
    <property type="entry name" value="DEXDc"/>
    <property type="match status" value="1"/>
</dbReference>
<evidence type="ECO:0000256" key="9">
    <source>
        <dbReference type="ARBA" id="ARBA00023159"/>
    </source>
</evidence>
<dbReference type="PROSITE" id="PS50014">
    <property type="entry name" value="BROMODOMAIN_2"/>
    <property type="match status" value="1"/>
</dbReference>
<keyword evidence="2" id="KW-0547">Nucleotide-binding</keyword>
<feature type="compositionally biased region" description="Pro residues" evidence="13">
    <location>
        <begin position="44"/>
        <end position="64"/>
    </location>
</feature>
<dbReference type="FunFam" id="3.40.50.10810:FF:000008">
    <property type="entry name" value="Chromatin structure-remodeling complex subunit snf21"/>
    <property type="match status" value="1"/>
</dbReference>
<evidence type="ECO:0000259" key="15">
    <source>
        <dbReference type="PROSITE" id="PS51192"/>
    </source>
</evidence>
<evidence type="ECO:0000256" key="5">
    <source>
        <dbReference type="ARBA" id="ARBA00022840"/>
    </source>
</evidence>
<dbReference type="GO" id="GO:0006355">
    <property type="term" value="P:regulation of DNA-templated transcription"/>
    <property type="evidence" value="ECO:0007669"/>
    <property type="project" value="InterPro"/>
</dbReference>
<keyword evidence="11" id="KW-0539">Nucleus</keyword>
<dbReference type="GO" id="GO:0005524">
    <property type="term" value="F:ATP binding"/>
    <property type="evidence" value="ECO:0007669"/>
    <property type="project" value="UniProtKB-KW"/>
</dbReference>
<feature type="domain" description="QLQ" evidence="18">
    <location>
        <begin position="117"/>
        <end position="152"/>
    </location>
</feature>
<organism evidence="19">
    <name type="scientific">Oppiella nova</name>
    <dbReference type="NCBI Taxonomy" id="334625"/>
    <lineage>
        <taxon>Eukaryota</taxon>
        <taxon>Metazoa</taxon>
        <taxon>Ecdysozoa</taxon>
        <taxon>Arthropoda</taxon>
        <taxon>Chelicerata</taxon>
        <taxon>Arachnida</taxon>
        <taxon>Acari</taxon>
        <taxon>Acariformes</taxon>
        <taxon>Sarcoptiformes</taxon>
        <taxon>Oribatida</taxon>
        <taxon>Brachypylina</taxon>
        <taxon>Oppioidea</taxon>
        <taxon>Oppiidae</taxon>
        <taxon>Oppiella</taxon>
    </lineage>
</organism>
<dbReference type="PRINTS" id="PR00503">
    <property type="entry name" value="BROMODOMAIN"/>
</dbReference>
<evidence type="ECO:0000256" key="6">
    <source>
        <dbReference type="ARBA" id="ARBA00022853"/>
    </source>
</evidence>
<gene>
    <name evidence="19" type="ORF">ONB1V03_LOCUS1138</name>
</gene>
<dbReference type="CDD" id="cd18793">
    <property type="entry name" value="SF2_C_SNF"/>
    <property type="match status" value="1"/>
</dbReference>
<feature type="compositionally biased region" description="Pro residues" evidence="13">
    <location>
        <begin position="279"/>
        <end position="288"/>
    </location>
</feature>
<dbReference type="Gene3D" id="1.20.920.10">
    <property type="entry name" value="Bromodomain-like"/>
    <property type="match status" value="1"/>
</dbReference>
<evidence type="ECO:0000256" key="10">
    <source>
        <dbReference type="ARBA" id="ARBA00023163"/>
    </source>
</evidence>
<feature type="region of interest" description="Disordered" evidence="13">
    <location>
        <begin position="1312"/>
        <end position="1335"/>
    </location>
</feature>
<proteinExistence type="predicted"/>
<dbReference type="SUPFAM" id="SSF47370">
    <property type="entry name" value="Bromodomain"/>
    <property type="match status" value="1"/>
</dbReference>
<dbReference type="InterPro" id="IPR001650">
    <property type="entry name" value="Helicase_C-like"/>
</dbReference>
<feature type="domain" description="Bromo" evidence="14">
    <location>
        <begin position="1428"/>
        <end position="1498"/>
    </location>
</feature>
<dbReference type="PANTHER" id="PTHR10799">
    <property type="entry name" value="SNF2/RAD54 HELICASE FAMILY"/>
    <property type="match status" value="1"/>
</dbReference>
<keyword evidence="20" id="KW-1185">Reference proteome</keyword>